<dbReference type="EMBL" id="AEYI02002304">
    <property type="protein sequence ID" value="KFG28730.1"/>
    <property type="molecule type" value="Genomic_DNA"/>
</dbReference>
<feature type="compositionally biased region" description="Basic and acidic residues" evidence="1">
    <location>
        <begin position="242"/>
        <end position="255"/>
    </location>
</feature>
<name>A0A086J9B2_TOXGO</name>
<reference evidence="2 3" key="1">
    <citation type="submission" date="2014-03" db="EMBL/GenBank/DDBJ databases">
        <authorList>
            <person name="Sibley D."/>
            <person name="Venepally P."/>
            <person name="Karamycheva S."/>
            <person name="Hadjithomas M."/>
            <person name="Khan A."/>
            <person name="Brunk B."/>
            <person name="Roos D."/>
            <person name="Caler E."/>
            <person name="Lorenzi H."/>
        </authorList>
    </citation>
    <scope>NUCLEOTIDE SEQUENCE [LARGE SCALE GENOMIC DNA]</scope>
    <source>
        <strain evidence="3">p89</strain>
    </source>
</reference>
<evidence type="ECO:0000313" key="3">
    <source>
        <dbReference type="Proteomes" id="UP000028828"/>
    </source>
</evidence>
<evidence type="ECO:0000313" key="2">
    <source>
        <dbReference type="EMBL" id="KFG28730.1"/>
    </source>
</evidence>
<gene>
    <name evidence="2" type="ORF">TGP89_299800</name>
</gene>
<evidence type="ECO:0000256" key="1">
    <source>
        <dbReference type="SAM" id="MobiDB-lite"/>
    </source>
</evidence>
<sequence length="318" mass="34937">MSDKLLIVDGLGRAAESQCSRLGKLLRKLGLSGTMVGLRETAQGKLAAPECKASRRIHIRSRQSRSAGLTGQIDTELDKRSFGCFGPLPSRRHRPEGMASQRRISRTSLDAQTDFGGNDVSLSFPDVSGCAYAMHRSYPTPKSAKRARHSRLKHGKQDEGVMSIDDTDCCPTVSDGSSCERVLFRAAKKTTVPWSSPYRAEGNSLLSSFTACRFLFKPTLMRHGQILKPALVKRSCSRGRRCPSDRRPGSEESGVRRQKAKQVVVDAFVYVCQYSPEDAPNDVRSSKVQCMPVILLRRPAAIARGEESQLILGATPNL</sequence>
<accession>A0A086J9B2</accession>
<comment type="caution">
    <text evidence="2">The sequence shown here is derived from an EMBL/GenBank/DDBJ whole genome shotgun (WGS) entry which is preliminary data.</text>
</comment>
<dbReference type="AlphaFoldDB" id="A0A086J9B2"/>
<organism evidence="2 3">
    <name type="scientific">Toxoplasma gondii p89</name>
    <dbReference type="NCBI Taxonomy" id="943119"/>
    <lineage>
        <taxon>Eukaryota</taxon>
        <taxon>Sar</taxon>
        <taxon>Alveolata</taxon>
        <taxon>Apicomplexa</taxon>
        <taxon>Conoidasida</taxon>
        <taxon>Coccidia</taxon>
        <taxon>Eucoccidiorida</taxon>
        <taxon>Eimeriorina</taxon>
        <taxon>Sarcocystidae</taxon>
        <taxon>Toxoplasma</taxon>
    </lineage>
</organism>
<feature type="region of interest" description="Disordered" evidence="1">
    <location>
        <begin position="238"/>
        <end position="258"/>
    </location>
</feature>
<proteinExistence type="predicted"/>
<dbReference type="OrthoDB" id="331179at2759"/>
<dbReference type="VEuPathDB" id="ToxoDB:TGP89_299800"/>
<dbReference type="Proteomes" id="UP000028828">
    <property type="component" value="Unassembled WGS sequence"/>
</dbReference>
<protein>
    <submittedName>
        <fullName evidence="2">Uncharacterized protein</fullName>
    </submittedName>
</protein>